<dbReference type="AlphaFoldDB" id="A0A7N9DE38"/>
<proteinExistence type="predicted"/>
<feature type="region of interest" description="Disordered" evidence="1">
    <location>
        <begin position="18"/>
        <end position="44"/>
    </location>
</feature>
<dbReference type="Ensembl" id="ENSMFAT00000102342.1">
    <property type="protein sequence ID" value="ENSMFAP00000063008.1"/>
    <property type="gene ID" value="ENSMFAG00000045552.2"/>
</dbReference>
<name>A0A7N9DE38_MACFA</name>
<feature type="compositionally biased region" description="Pro residues" evidence="1">
    <location>
        <begin position="22"/>
        <end position="33"/>
    </location>
</feature>
<gene>
    <name evidence="2" type="primary">AMZ1</name>
</gene>
<accession>A0A7N9DE38</accession>
<evidence type="ECO:0000313" key="2">
    <source>
        <dbReference type="Ensembl" id="ENSMFAP00000063008.1"/>
    </source>
</evidence>
<organism evidence="2 3">
    <name type="scientific">Macaca fascicularis</name>
    <name type="common">Crab-eating macaque</name>
    <name type="synonym">Cynomolgus monkey</name>
    <dbReference type="NCBI Taxonomy" id="9541"/>
    <lineage>
        <taxon>Eukaryota</taxon>
        <taxon>Metazoa</taxon>
        <taxon>Chordata</taxon>
        <taxon>Craniata</taxon>
        <taxon>Vertebrata</taxon>
        <taxon>Euteleostomi</taxon>
        <taxon>Mammalia</taxon>
        <taxon>Eutheria</taxon>
        <taxon>Euarchontoglires</taxon>
        <taxon>Primates</taxon>
        <taxon>Haplorrhini</taxon>
        <taxon>Catarrhini</taxon>
        <taxon>Cercopithecidae</taxon>
        <taxon>Cercopithecinae</taxon>
        <taxon>Macaca</taxon>
    </lineage>
</organism>
<keyword evidence="3" id="KW-1185">Reference proteome</keyword>
<reference evidence="2 3" key="1">
    <citation type="submission" date="2013-03" db="EMBL/GenBank/DDBJ databases">
        <authorList>
            <person name="Warren W."/>
            <person name="Wilson R.K."/>
        </authorList>
    </citation>
    <scope>NUCLEOTIDE SEQUENCE</scope>
</reference>
<dbReference type="GeneTree" id="ENSGT00530000063996"/>
<evidence type="ECO:0000313" key="3">
    <source>
        <dbReference type="Proteomes" id="UP000233100"/>
    </source>
</evidence>
<dbReference type="Bgee" id="ENSMFAG00000045552">
    <property type="expression patterns" value="Expressed in temporal lobe and 2 other cell types or tissues"/>
</dbReference>
<dbReference type="Proteomes" id="UP000233100">
    <property type="component" value="Chromosome 3"/>
</dbReference>
<evidence type="ECO:0000256" key="1">
    <source>
        <dbReference type="SAM" id="MobiDB-lite"/>
    </source>
</evidence>
<sequence length="44" mass="4805">MQSRLLLGARGLLWWSVTGNKPRPPPALPPSPGPQKKKPRLSSC</sequence>
<reference evidence="2" key="2">
    <citation type="submission" date="2025-08" db="UniProtKB">
        <authorList>
            <consortium name="Ensembl"/>
        </authorList>
    </citation>
    <scope>IDENTIFICATION</scope>
</reference>
<feature type="compositionally biased region" description="Basic residues" evidence="1">
    <location>
        <begin position="35"/>
        <end position="44"/>
    </location>
</feature>
<reference evidence="2" key="3">
    <citation type="submission" date="2025-09" db="UniProtKB">
        <authorList>
            <consortium name="Ensembl"/>
        </authorList>
    </citation>
    <scope>IDENTIFICATION</scope>
</reference>
<protein>
    <submittedName>
        <fullName evidence="2">Archaelysin family metallopeptidase 1</fullName>
    </submittedName>
</protein>